<dbReference type="PANTHER" id="PTHR32089:SF112">
    <property type="entry name" value="LYSOZYME-LIKE PROTEIN-RELATED"/>
    <property type="match status" value="1"/>
</dbReference>
<evidence type="ECO:0000256" key="2">
    <source>
        <dbReference type="ARBA" id="ARBA00029447"/>
    </source>
</evidence>
<reference evidence="7" key="1">
    <citation type="journal article" date="2019" name="Int. J. Syst. Evol. Microbiol.">
        <title>The Global Catalogue of Microorganisms (GCM) 10K type strain sequencing project: providing services to taxonomists for standard genome sequencing and annotation.</title>
        <authorList>
            <consortium name="The Broad Institute Genomics Platform"/>
            <consortium name="The Broad Institute Genome Sequencing Center for Infectious Disease"/>
            <person name="Wu L."/>
            <person name="Ma J."/>
        </authorList>
    </citation>
    <scope>NUCLEOTIDE SEQUENCE [LARGE SCALE GENOMIC DNA]</scope>
    <source>
        <strain evidence="7">GH52</strain>
    </source>
</reference>
<dbReference type="PRINTS" id="PR00260">
    <property type="entry name" value="CHEMTRNSDUCR"/>
</dbReference>
<dbReference type="Gene3D" id="1.10.287.950">
    <property type="entry name" value="Methyl-accepting chemotaxis protein"/>
    <property type="match status" value="1"/>
</dbReference>
<comment type="similarity">
    <text evidence="2">Belongs to the methyl-accepting chemotaxis (MCP) protein family.</text>
</comment>
<dbReference type="InterPro" id="IPR012292">
    <property type="entry name" value="Globin/Proto"/>
</dbReference>
<dbReference type="Pfam" id="PF00015">
    <property type="entry name" value="MCPsignal"/>
    <property type="match status" value="1"/>
</dbReference>
<dbReference type="InterPro" id="IPR004090">
    <property type="entry name" value="Chemotax_Me-accpt_rcpt"/>
</dbReference>
<dbReference type="InterPro" id="IPR025991">
    <property type="entry name" value="Chemoreceptor_zinc-bind_dom"/>
</dbReference>
<feature type="coiled-coil region" evidence="4">
    <location>
        <begin position="350"/>
        <end position="408"/>
    </location>
</feature>
<dbReference type="PANTHER" id="PTHR32089">
    <property type="entry name" value="METHYL-ACCEPTING CHEMOTAXIS PROTEIN MCPB"/>
    <property type="match status" value="1"/>
</dbReference>
<dbReference type="InterPro" id="IPR004089">
    <property type="entry name" value="MCPsignal_dom"/>
</dbReference>
<dbReference type="Pfam" id="PF11563">
    <property type="entry name" value="Protoglobin"/>
    <property type="match status" value="1"/>
</dbReference>
<dbReference type="Proteomes" id="UP001597362">
    <property type="component" value="Unassembled WGS sequence"/>
</dbReference>
<name>A0ABW4YQ00_9BACL</name>
<dbReference type="EMBL" id="JBHUHO010000043">
    <property type="protein sequence ID" value="MFD2117617.1"/>
    <property type="molecule type" value="Genomic_DNA"/>
</dbReference>
<dbReference type="Pfam" id="PF13682">
    <property type="entry name" value="CZB"/>
    <property type="match status" value="1"/>
</dbReference>
<dbReference type="InterPro" id="IPR039379">
    <property type="entry name" value="Protoglobin_sensor_dom"/>
</dbReference>
<keyword evidence="1 3" id="KW-0807">Transducer</keyword>
<dbReference type="InterPro" id="IPR009050">
    <property type="entry name" value="Globin-like_sf"/>
</dbReference>
<keyword evidence="4" id="KW-0175">Coiled coil</keyword>
<feature type="coiled-coil region" evidence="4">
    <location>
        <begin position="549"/>
        <end position="576"/>
    </location>
</feature>
<dbReference type="InterPro" id="IPR044398">
    <property type="entry name" value="Globin-sensor_dom"/>
</dbReference>
<evidence type="ECO:0000256" key="3">
    <source>
        <dbReference type="PROSITE-ProRule" id="PRU00284"/>
    </source>
</evidence>
<protein>
    <submittedName>
        <fullName evidence="6">Methyl-accepting chemotaxis protein</fullName>
    </submittedName>
</protein>
<accession>A0ABW4YQ00</accession>
<dbReference type="RefSeq" id="WP_377774866.1">
    <property type="nucleotide sequence ID" value="NZ_JBHUHO010000043.1"/>
</dbReference>
<feature type="domain" description="Methyl-accepting transducer" evidence="5">
    <location>
        <begin position="202"/>
        <end position="424"/>
    </location>
</feature>
<keyword evidence="7" id="KW-1185">Reference proteome</keyword>
<gene>
    <name evidence="6" type="ORF">ACFSJH_17955</name>
</gene>
<dbReference type="CDD" id="cd01068">
    <property type="entry name" value="globin_sensor"/>
    <property type="match status" value="1"/>
</dbReference>
<dbReference type="SUPFAM" id="SSF58104">
    <property type="entry name" value="Methyl-accepting chemotaxis protein (MCP) signaling domain"/>
    <property type="match status" value="1"/>
</dbReference>
<evidence type="ECO:0000313" key="7">
    <source>
        <dbReference type="Proteomes" id="UP001597362"/>
    </source>
</evidence>
<evidence type="ECO:0000256" key="4">
    <source>
        <dbReference type="SAM" id="Coils"/>
    </source>
</evidence>
<proteinExistence type="inferred from homology"/>
<dbReference type="PROSITE" id="PS50111">
    <property type="entry name" value="CHEMOTAXIS_TRANSDUC_2"/>
    <property type="match status" value="1"/>
</dbReference>
<comment type="caution">
    <text evidence="6">The sequence shown here is derived from an EMBL/GenBank/DDBJ whole genome shotgun (WGS) entry which is preliminary data.</text>
</comment>
<evidence type="ECO:0000313" key="6">
    <source>
        <dbReference type="EMBL" id="MFD2117617.1"/>
    </source>
</evidence>
<dbReference type="SMART" id="SM00283">
    <property type="entry name" value="MA"/>
    <property type="match status" value="1"/>
</dbReference>
<evidence type="ECO:0000259" key="5">
    <source>
        <dbReference type="PROSITE" id="PS50111"/>
    </source>
</evidence>
<dbReference type="Gene3D" id="1.20.120.30">
    <property type="entry name" value="Aspartate receptor, ligand-binding domain"/>
    <property type="match status" value="1"/>
</dbReference>
<dbReference type="Gene3D" id="1.10.490.10">
    <property type="entry name" value="Globins"/>
    <property type="match status" value="1"/>
</dbReference>
<evidence type="ECO:0000256" key="1">
    <source>
        <dbReference type="ARBA" id="ARBA00023224"/>
    </source>
</evidence>
<organism evidence="6 7">
    <name type="scientific">Paenibacillus yanchengensis</name>
    <dbReference type="NCBI Taxonomy" id="2035833"/>
    <lineage>
        <taxon>Bacteria</taxon>
        <taxon>Bacillati</taxon>
        <taxon>Bacillota</taxon>
        <taxon>Bacilli</taxon>
        <taxon>Bacillales</taxon>
        <taxon>Paenibacillaceae</taxon>
        <taxon>Paenibacillus</taxon>
    </lineage>
</organism>
<sequence>MMNLFGRKLNSWQRYREKEAATDIVGLAERVELSLQFLGIDQQLLVNVREAANVLQPHRAELIDHFYKAITDIPHLQKIIKQHSTIDRLKKTMERYLEQFLAADIDEQYIQTRIDIGLAHSRIFLTADRFIAAHHLLLQAMTTLLMAQISHQPAKMMEMVLAVQKLAAFDQKIIVEVYMEETLKSFMFRVADTVDTMTQLDTTKQLIQAMEQQLDESLNVTTAAEQMSASIQEVADHAIKVADAASDAVQSANVSQQAASEALQNIEQVGVVYTDVLAQVADVNRQIAQTEQIVAVIQGVADQTHLLALNASIEAARAGEEGRGFAVVATEVRKLSEHTHTQIGHIRENMESLKKAAKQMNDHMVQTEQLLHTGIEKSKDAGEASETIANAMQMMNQSTTQIAAMTEEQASSVAEIANRNATIHESSSQTQAIAMETARHIYQLSEQLDEQRLSFLQINVQMKEKDIIKIAKTDHLLWRWRVYNMLLGLTTLDEEKAANYENCRLGNWYYSDLPQAITSNPAYIQVEQPHQLVHQYAKLAIEYYQQDNIVAAEQTLEKLQEQSDIVIQLLSKLETEI</sequence>
<dbReference type="SUPFAM" id="SSF46458">
    <property type="entry name" value="Globin-like"/>
    <property type="match status" value="1"/>
</dbReference>